<accession>D3VI32</accession>
<keyword evidence="2" id="KW-1185">Reference proteome</keyword>
<reference evidence="1 2" key="1">
    <citation type="journal article" date="2011" name="PLoS ONE">
        <title>The entomopathogenic bacterial endosymbionts xenorhabdus and photorhabdus: convergent lifestyles from divergent genomes.</title>
        <authorList>
            <person name="Chaston J.M."/>
            <person name="Suen G."/>
            <person name="Tucker S.L."/>
            <person name="Andersen A.W."/>
            <person name="Bhasin A."/>
            <person name="Bode E."/>
            <person name="Bode H.B."/>
            <person name="Brachmann A.O."/>
            <person name="Cowles C.E."/>
            <person name="Cowles K.N."/>
            <person name="Darby C."/>
            <person name="de Leon L."/>
            <person name="Drace K."/>
            <person name="Du Z."/>
            <person name="Givaudan A."/>
            <person name="Herbert Tran E.E."/>
            <person name="Jewell K.A."/>
            <person name="Knack J.J."/>
            <person name="Krasomil-Osterfeld K.C."/>
            <person name="Kukor R."/>
            <person name="Lanois A."/>
            <person name="Latreille P."/>
            <person name="Leimgruber N.K."/>
            <person name="Lipke C.M."/>
            <person name="Liu R."/>
            <person name="Lu X."/>
            <person name="Martens E.C."/>
            <person name="Marri P.R."/>
            <person name="Medigue C."/>
            <person name="Menard M.L."/>
            <person name="Miller N.M."/>
            <person name="Morales-Soto N."/>
            <person name="Norton S."/>
            <person name="Ogier J.C."/>
            <person name="Orchard S.S."/>
            <person name="Park D."/>
            <person name="Park Y."/>
            <person name="Qurollo B.A."/>
            <person name="Sugar D.R."/>
            <person name="Richards G.R."/>
            <person name="Rouy Z."/>
            <person name="Slominski B."/>
            <person name="Slominski K."/>
            <person name="Snyder H."/>
            <person name="Tjaden B.C."/>
            <person name="van der Hoeven R."/>
            <person name="Welch R.D."/>
            <person name="Wheeler C."/>
            <person name="Xiang B."/>
            <person name="Barbazuk B."/>
            <person name="Gaudriault S."/>
            <person name="Goodner B."/>
            <person name="Slater S.C."/>
            <person name="Forst S."/>
            <person name="Goldman B.S."/>
            <person name="Goodrich-Blair H."/>
        </authorList>
    </citation>
    <scope>NUCLEOTIDE SEQUENCE [LARGE SCALE GENOMIC DNA]</scope>
    <source>
        <strain evidence="2">ATCC 19061 / DSM 3370 / CCUG 14189 / LMG 1036 / NCIMB 9965 / AN6</strain>
    </source>
</reference>
<organism evidence="1 2">
    <name type="scientific">Xenorhabdus nematophila (strain ATCC 19061 / DSM 3370 / CCUG 14189 / LMG 1036 / NCIMB 9965 / AN6)</name>
    <dbReference type="NCBI Taxonomy" id="406817"/>
    <lineage>
        <taxon>Bacteria</taxon>
        <taxon>Pseudomonadati</taxon>
        <taxon>Pseudomonadota</taxon>
        <taxon>Gammaproteobacteria</taxon>
        <taxon>Enterobacterales</taxon>
        <taxon>Morganellaceae</taxon>
        <taxon>Xenorhabdus</taxon>
    </lineage>
</organism>
<dbReference type="STRING" id="406817.XNC1_0447"/>
<name>D3VI32_XENNA</name>
<sequence>MRVKVLTGDVGTFFYIIVLGTTFEHLEL</sequence>
<dbReference type="Proteomes" id="UP000008075">
    <property type="component" value="Chromosome"/>
</dbReference>
<dbReference type="KEGG" id="xne:XNC1_0447"/>
<proteinExistence type="predicted"/>
<evidence type="ECO:0000313" key="1">
    <source>
        <dbReference type="EMBL" id="CBJ88521.1"/>
    </source>
</evidence>
<evidence type="ECO:0000313" key="2">
    <source>
        <dbReference type="Proteomes" id="UP000008075"/>
    </source>
</evidence>
<dbReference type="AlphaFoldDB" id="D3VI32"/>
<gene>
    <name evidence="1" type="ordered locus">XNC1_0447</name>
</gene>
<protein>
    <submittedName>
        <fullName evidence="1">Uncharacterized protein</fullName>
    </submittedName>
</protein>
<dbReference type="EMBL" id="FN667742">
    <property type="protein sequence ID" value="CBJ88521.1"/>
    <property type="molecule type" value="Genomic_DNA"/>
</dbReference>
<dbReference type="HOGENOM" id="CLU_3413012_0_0_6"/>